<proteinExistence type="predicted"/>
<name>A0ABD1L8D6_9FABA</name>
<gene>
    <name evidence="2" type="ORF">Fmac_028751</name>
</gene>
<comment type="caution">
    <text evidence="2">The sequence shown here is derived from an EMBL/GenBank/DDBJ whole genome shotgun (WGS) entry which is preliminary data.</text>
</comment>
<reference evidence="2 3" key="1">
    <citation type="submission" date="2024-08" db="EMBL/GenBank/DDBJ databases">
        <title>Insights into the chromosomal genome structure of Flemingia macrophylla.</title>
        <authorList>
            <person name="Ding Y."/>
            <person name="Zhao Y."/>
            <person name="Bi W."/>
            <person name="Wu M."/>
            <person name="Zhao G."/>
            <person name="Gong Y."/>
            <person name="Li W."/>
            <person name="Zhang P."/>
        </authorList>
    </citation>
    <scope>NUCLEOTIDE SEQUENCE [LARGE SCALE GENOMIC DNA]</scope>
    <source>
        <strain evidence="2">DYQJB</strain>
        <tissue evidence="2">Leaf</tissue>
    </source>
</reference>
<dbReference type="PANTHER" id="PTHR32108:SF9">
    <property type="entry name" value="REVERSE TRANSCRIPTASE RNASE H-LIKE DOMAIN-CONTAINING PROTEIN"/>
    <property type="match status" value="1"/>
</dbReference>
<sequence>MATPQDDHKPQPLVIRINKEEGPIAPLRILAPRPFLYVFNKAVPWRYETHTSLDEDISNIAGIGGMTRSGRVYSPKNMQDKAPKGKEKEKIEEKEEESKDETDELLKFIRQKPHRKALLKVLNEAYVPHGISQDKFEGIVAHILAKSGYHLSQRRSKYSQGVSELPIVKSNPMRRGLGYDPTKGQASSSKGKFPHQSLNQMFKKGEFQTPGAPVVIKCSLPASNLCKLNDCLRHGTIDDLAHLASAPTISPSAIAPAGNQTRDLALIPIVGSSAYH</sequence>
<organism evidence="2 3">
    <name type="scientific">Flemingia macrophylla</name>
    <dbReference type="NCBI Taxonomy" id="520843"/>
    <lineage>
        <taxon>Eukaryota</taxon>
        <taxon>Viridiplantae</taxon>
        <taxon>Streptophyta</taxon>
        <taxon>Embryophyta</taxon>
        <taxon>Tracheophyta</taxon>
        <taxon>Spermatophyta</taxon>
        <taxon>Magnoliopsida</taxon>
        <taxon>eudicotyledons</taxon>
        <taxon>Gunneridae</taxon>
        <taxon>Pentapetalae</taxon>
        <taxon>rosids</taxon>
        <taxon>fabids</taxon>
        <taxon>Fabales</taxon>
        <taxon>Fabaceae</taxon>
        <taxon>Papilionoideae</taxon>
        <taxon>50 kb inversion clade</taxon>
        <taxon>NPAAA clade</taxon>
        <taxon>indigoferoid/millettioid clade</taxon>
        <taxon>Phaseoleae</taxon>
        <taxon>Flemingia</taxon>
    </lineage>
</organism>
<dbReference type="PANTHER" id="PTHR32108">
    <property type="entry name" value="DNA-DIRECTED RNA POLYMERASE SUBUNIT ALPHA"/>
    <property type="match status" value="1"/>
</dbReference>
<evidence type="ECO:0000313" key="2">
    <source>
        <dbReference type="EMBL" id="KAL2319782.1"/>
    </source>
</evidence>
<feature type="region of interest" description="Disordered" evidence="1">
    <location>
        <begin position="172"/>
        <end position="193"/>
    </location>
</feature>
<feature type="compositionally biased region" description="Basic and acidic residues" evidence="1">
    <location>
        <begin position="78"/>
        <end position="97"/>
    </location>
</feature>
<dbReference type="EMBL" id="JBGMDY010000010">
    <property type="protein sequence ID" value="KAL2319782.1"/>
    <property type="molecule type" value="Genomic_DNA"/>
</dbReference>
<protein>
    <submittedName>
        <fullName evidence="2">Uncharacterized protein</fullName>
    </submittedName>
</protein>
<dbReference type="AlphaFoldDB" id="A0ABD1L8D6"/>
<feature type="compositionally biased region" description="Polar residues" evidence="1">
    <location>
        <begin position="184"/>
        <end position="193"/>
    </location>
</feature>
<feature type="region of interest" description="Disordered" evidence="1">
    <location>
        <begin position="69"/>
        <end position="102"/>
    </location>
</feature>
<dbReference type="Proteomes" id="UP001603857">
    <property type="component" value="Unassembled WGS sequence"/>
</dbReference>
<evidence type="ECO:0000256" key="1">
    <source>
        <dbReference type="SAM" id="MobiDB-lite"/>
    </source>
</evidence>
<accession>A0ABD1L8D6</accession>
<keyword evidence="3" id="KW-1185">Reference proteome</keyword>
<evidence type="ECO:0000313" key="3">
    <source>
        <dbReference type="Proteomes" id="UP001603857"/>
    </source>
</evidence>